<dbReference type="GeneID" id="110091335"/>
<feature type="region of interest" description="Disordered" evidence="7">
    <location>
        <begin position="1"/>
        <end position="50"/>
    </location>
</feature>
<dbReference type="CDD" id="cd07936">
    <property type="entry name" value="SCAN"/>
    <property type="match status" value="1"/>
</dbReference>
<keyword evidence="5" id="KW-0539">Nucleus</keyword>
<dbReference type="PROSITE" id="PS00028">
    <property type="entry name" value="ZINC_FINGER_C2H2_1"/>
    <property type="match status" value="5"/>
</dbReference>
<dbReference type="InterPro" id="IPR003309">
    <property type="entry name" value="SCAN_dom"/>
</dbReference>
<feature type="domain" description="C2H2-type" evidence="8">
    <location>
        <begin position="504"/>
        <end position="531"/>
    </location>
</feature>
<dbReference type="AlphaFoldDB" id="A0A6J0VFW4"/>
<dbReference type="InterPro" id="IPR038269">
    <property type="entry name" value="SCAN_sf"/>
</dbReference>
<evidence type="ECO:0000259" key="8">
    <source>
        <dbReference type="PROSITE" id="PS50157"/>
    </source>
</evidence>
<evidence type="ECO:0000256" key="6">
    <source>
        <dbReference type="PROSITE-ProRule" id="PRU00042"/>
    </source>
</evidence>
<dbReference type="GO" id="GO:0008270">
    <property type="term" value="F:zinc ion binding"/>
    <property type="evidence" value="ECO:0007669"/>
    <property type="project" value="UniProtKB-KW"/>
</dbReference>
<dbReference type="Pfam" id="PF00096">
    <property type="entry name" value="zf-C2H2"/>
    <property type="match status" value="4"/>
</dbReference>
<evidence type="ECO:0000313" key="11">
    <source>
        <dbReference type="RefSeq" id="XP_020671073.2"/>
    </source>
</evidence>
<evidence type="ECO:0000256" key="4">
    <source>
        <dbReference type="ARBA" id="ARBA00022833"/>
    </source>
</evidence>
<dbReference type="KEGG" id="pvt:110091335"/>
<evidence type="ECO:0000259" key="9">
    <source>
        <dbReference type="PROSITE" id="PS50804"/>
    </source>
</evidence>
<dbReference type="Gene3D" id="1.10.4020.10">
    <property type="entry name" value="DNA breaking-rejoining enzymes"/>
    <property type="match status" value="1"/>
</dbReference>
<organism evidence="10 11">
    <name type="scientific">Pogona vitticeps</name>
    <name type="common">central bearded dragon</name>
    <dbReference type="NCBI Taxonomy" id="103695"/>
    <lineage>
        <taxon>Eukaryota</taxon>
        <taxon>Metazoa</taxon>
        <taxon>Chordata</taxon>
        <taxon>Craniata</taxon>
        <taxon>Vertebrata</taxon>
        <taxon>Euteleostomi</taxon>
        <taxon>Lepidosauria</taxon>
        <taxon>Squamata</taxon>
        <taxon>Bifurcata</taxon>
        <taxon>Unidentata</taxon>
        <taxon>Episquamata</taxon>
        <taxon>Toxicofera</taxon>
        <taxon>Iguania</taxon>
        <taxon>Acrodonta</taxon>
        <taxon>Agamidae</taxon>
        <taxon>Amphibolurinae</taxon>
        <taxon>Pogona</taxon>
    </lineage>
</organism>
<keyword evidence="2" id="KW-0677">Repeat</keyword>
<evidence type="ECO:0000256" key="2">
    <source>
        <dbReference type="ARBA" id="ARBA00022737"/>
    </source>
</evidence>
<dbReference type="SUPFAM" id="SSF47353">
    <property type="entry name" value="Retrovirus capsid dimerization domain-like"/>
    <property type="match status" value="1"/>
</dbReference>
<proteinExistence type="predicted"/>
<dbReference type="SMART" id="SM00355">
    <property type="entry name" value="ZnF_C2H2"/>
    <property type="match status" value="5"/>
</dbReference>
<protein>
    <submittedName>
        <fullName evidence="11 12">Uncharacterized protein</fullName>
    </submittedName>
</protein>
<feature type="domain" description="C2H2-type" evidence="8">
    <location>
        <begin position="588"/>
        <end position="615"/>
    </location>
</feature>
<feature type="domain" description="C2H2-type" evidence="8">
    <location>
        <begin position="476"/>
        <end position="503"/>
    </location>
</feature>
<dbReference type="RefSeq" id="XP_020671075.2">
    <property type="nucleotide sequence ID" value="XM_020815416.2"/>
</dbReference>
<dbReference type="Gene3D" id="3.30.160.60">
    <property type="entry name" value="Classic Zinc Finger"/>
    <property type="match status" value="5"/>
</dbReference>
<dbReference type="SMART" id="SM00431">
    <property type="entry name" value="SCAN"/>
    <property type="match status" value="1"/>
</dbReference>
<feature type="domain" description="SCAN box" evidence="9">
    <location>
        <begin position="153"/>
        <end position="231"/>
    </location>
</feature>
<feature type="domain" description="C2H2-type" evidence="8">
    <location>
        <begin position="532"/>
        <end position="559"/>
    </location>
</feature>
<dbReference type="OrthoDB" id="9048260at2759"/>
<evidence type="ECO:0000313" key="10">
    <source>
        <dbReference type="Proteomes" id="UP001652642"/>
    </source>
</evidence>
<dbReference type="GO" id="GO:0005634">
    <property type="term" value="C:nucleus"/>
    <property type="evidence" value="ECO:0007669"/>
    <property type="project" value="UniProtKB-SubCell"/>
</dbReference>
<evidence type="ECO:0000256" key="3">
    <source>
        <dbReference type="ARBA" id="ARBA00022771"/>
    </source>
</evidence>
<dbReference type="PANTHER" id="PTHR23226">
    <property type="entry name" value="ZINC FINGER AND SCAN DOMAIN-CONTAINING"/>
    <property type="match status" value="1"/>
</dbReference>
<reference evidence="10 11" key="1">
    <citation type="submission" date="2025-05" db="UniProtKB">
        <authorList>
            <consortium name="RefSeq"/>
        </authorList>
    </citation>
    <scope>NUCLEOTIDE SEQUENCE [LARGE SCALE GENOMIC DNA]</scope>
</reference>
<keyword evidence="4" id="KW-0862">Zinc</keyword>
<dbReference type="PROSITE" id="PS50157">
    <property type="entry name" value="ZINC_FINGER_C2H2_2"/>
    <property type="match status" value="5"/>
</dbReference>
<keyword evidence="10" id="KW-1185">Reference proteome</keyword>
<dbReference type="PROSITE" id="PS50804">
    <property type="entry name" value="SCAN_BOX"/>
    <property type="match status" value="1"/>
</dbReference>
<dbReference type="Proteomes" id="UP001652642">
    <property type="component" value="Chromosome 2"/>
</dbReference>
<evidence type="ECO:0000256" key="7">
    <source>
        <dbReference type="SAM" id="MobiDB-lite"/>
    </source>
</evidence>
<keyword evidence="3 6" id="KW-0863">Zinc-finger</keyword>
<dbReference type="SUPFAM" id="SSF57667">
    <property type="entry name" value="beta-beta-alpha zinc fingers"/>
    <property type="match status" value="3"/>
</dbReference>
<dbReference type="GO" id="GO:0000981">
    <property type="term" value="F:DNA-binding transcription factor activity, RNA polymerase II-specific"/>
    <property type="evidence" value="ECO:0007669"/>
    <property type="project" value="TreeGrafter"/>
</dbReference>
<evidence type="ECO:0000256" key="5">
    <source>
        <dbReference type="ARBA" id="ARBA00023242"/>
    </source>
</evidence>
<feature type="compositionally biased region" description="Basic and acidic residues" evidence="7">
    <location>
        <begin position="366"/>
        <end position="393"/>
    </location>
</feature>
<dbReference type="RefSeq" id="XP_020671073.2">
    <property type="nucleotide sequence ID" value="XM_020815414.2"/>
</dbReference>
<feature type="compositionally biased region" description="Polar residues" evidence="7">
    <location>
        <begin position="311"/>
        <end position="320"/>
    </location>
</feature>
<sequence>MKEERGGGLDSEGGQEGRRTSSWARQPDDMAEEVRWGTSEGVRWELGQERPQPWETKWPEFRRTTQLMDTRQEDPSRMEVDPWDNSRAFLASFEEVAKACRWPRGEWAARLLPALSGEAEEAFQNLETRDREDYGKVKAAILRKEALRMEKQRQHFRDFSCQEIDEPRKIHSHLQELCRRWLRPERRSKEQILELLILEQFLASLPLDLQGWIRAGGPDTCSQAVALAEDFLVNQQMVQKEKWQDLMNVKEAVVSLQVVGQTPGQASPETMFWQVLEVKDEKLLASGHRKGDQLKVENPQDAGNEQEKTPRTASEANQRNVAIPAETSKPRCNSERGLGMAPLKAHNESPECSESLGADWGETDTEERSKDGRSVTKPELVRNNAGEKHDDSSVLKGNVQPMDPDQPEGRHVGTQSYEASVSREGFKTNVQKVSLLRPQRGCTGEKPDLCPEYGESFLWGAPLERHHGIHAEQKLFDCPECGRSFSDRSNLLRHGRVHTGDKPYDCPDCGRNFARKEGLIMHHRMHTGEKPYECHECGKSFPWGSDLLRHRRTHTGEKPYECRECGRRFSQRSKLLSHQMTHTGEKPHQCLQCGKNFCRKDGLVSHQRTHRKAENALTEGGSVATQAHGLIII</sequence>
<feature type="domain" description="C2H2-type" evidence="8">
    <location>
        <begin position="560"/>
        <end position="587"/>
    </location>
</feature>
<feature type="compositionally biased region" description="Basic and acidic residues" evidence="7">
    <location>
        <begin position="26"/>
        <end position="35"/>
    </location>
</feature>
<dbReference type="InterPro" id="IPR036236">
    <property type="entry name" value="Znf_C2H2_sf"/>
</dbReference>
<name>A0A6J0VFW4_9SAUR</name>
<accession>A0A6J0VFW4</accession>
<dbReference type="PANTHER" id="PTHR23226:SF379">
    <property type="entry name" value="C2H2-TYPE DOMAIN-CONTAINING PROTEIN"/>
    <property type="match status" value="1"/>
</dbReference>
<feature type="region of interest" description="Disordered" evidence="7">
    <location>
        <begin position="287"/>
        <end position="412"/>
    </location>
</feature>
<dbReference type="Pfam" id="PF02023">
    <property type="entry name" value="SCAN"/>
    <property type="match status" value="1"/>
</dbReference>
<dbReference type="InterPro" id="IPR013087">
    <property type="entry name" value="Znf_C2H2_type"/>
</dbReference>
<dbReference type="GO" id="GO:0000978">
    <property type="term" value="F:RNA polymerase II cis-regulatory region sequence-specific DNA binding"/>
    <property type="evidence" value="ECO:0007669"/>
    <property type="project" value="TreeGrafter"/>
</dbReference>
<evidence type="ECO:0000313" key="12">
    <source>
        <dbReference type="RefSeq" id="XP_020671074.2"/>
    </source>
</evidence>
<dbReference type="Pfam" id="PF13912">
    <property type="entry name" value="zf-C2H2_6"/>
    <property type="match status" value="1"/>
</dbReference>
<dbReference type="RefSeq" id="XP_020671074.2">
    <property type="nucleotide sequence ID" value="XM_020815415.2"/>
</dbReference>
<evidence type="ECO:0000256" key="1">
    <source>
        <dbReference type="ARBA" id="ARBA00022723"/>
    </source>
</evidence>
<gene>
    <name evidence="11 12 13" type="primary">LOC110091335</name>
</gene>
<keyword evidence="1" id="KW-0479">Metal-binding</keyword>
<evidence type="ECO:0000313" key="13">
    <source>
        <dbReference type="RefSeq" id="XP_020671075.2"/>
    </source>
</evidence>